<organism evidence="2 3">
    <name type="scientific">Carnegiea gigantea</name>
    <dbReference type="NCBI Taxonomy" id="171969"/>
    <lineage>
        <taxon>Eukaryota</taxon>
        <taxon>Viridiplantae</taxon>
        <taxon>Streptophyta</taxon>
        <taxon>Embryophyta</taxon>
        <taxon>Tracheophyta</taxon>
        <taxon>Spermatophyta</taxon>
        <taxon>Magnoliopsida</taxon>
        <taxon>eudicotyledons</taxon>
        <taxon>Gunneridae</taxon>
        <taxon>Pentapetalae</taxon>
        <taxon>Caryophyllales</taxon>
        <taxon>Cactineae</taxon>
        <taxon>Cactaceae</taxon>
        <taxon>Cactoideae</taxon>
        <taxon>Echinocereeae</taxon>
        <taxon>Carnegiea</taxon>
    </lineage>
</organism>
<dbReference type="EMBL" id="JAKOGI010000177">
    <property type="protein sequence ID" value="KAJ8441073.1"/>
    <property type="molecule type" value="Genomic_DNA"/>
</dbReference>
<evidence type="ECO:0000313" key="3">
    <source>
        <dbReference type="Proteomes" id="UP001153076"/>
    </source>
</evidence>
<evidence type="ECO:0000256" key="1">
    <source>
        <dbReference type="SAM" id="MobiDB-lite"/>
    </source>
</evidence>
<feature type="compositionally biased region" description="Low complexity" evidence="1">
    <location>
        <begin position="74"/>
        <end position="94"/>
    </location>
</feature>
<feature type="compositionally biased region" description="Acidic residues" evidence="1">
    <location>
        <begin position="17"/>
        <end position="28"/>
    </location>
</feature>
<gene>
    <name evidence="2" type="ORF">Cgig2_020364</name>
</gene>
<feature type="region of interest" description="Disordered" evidence="1">
    <location>
        <begin position="1"/>
        <end position="101"/>
    </location>
</feature>
<proteinExistence type="predicted"/>
<dbReference type="Proteomes" id="UP001153076">
    <property type="component" value="Unassembled WGS sequence"/>
</dbReference>
<dbReference type="AlphaFoldDB" id="A0A9Q1QG14"/>
<accession>A0A9Q1QG14</accession>
<feature type="compositionally biased region" description="Acidic residues" evidence="1">
    <location>
        <begin position="38"/>
        <end position="47"/>
    </location>
</feature>
<protein>
    <submittedName>
        <fullName evidence="2">Uncharacterized protein</fullName>
    </submittedName>
</protein>
<name>A0A9Q1QG14_9CARY</name>
<reference evidence="2" key="1">
    <citation type="submission" date="2022-04" db="EMBL/GenBank/DDBJ databases">
        <title>Carnegiea gigantea Genome sequencing and assembly v2.</title>
        <authorList>
            <person name="Copetti D."/>
            <person name="Sanderson M.J."/>
            <person name="Burquez A."/>
            <person name="Wojciechowski M.F."/>
        </authorList>
    </citation>
    <scope>NUCLEOTIDE SEQUENCE</scope>
    <source>
        <strain evidence="2">SGP5-SGP5p</strain>
        <tissue evidence="2">Aerial part</tissue>
    </source>
</reference>
<keyword evidence="3" id="KW-1185">Reference proteome</keyword>
<comment type="caution">
    <text evidence="2">The sequence shown here is derived from an EMBL/GenBank/DDBJ whole genome shotgun (WGS) entry which is preliminary data.</text>
</comment>
<sequence length="207" mass="23813">MLREFQGVKGIEHQFEVIDDEEEDDDDSSVGNDISNFEGEEDEDDPSLYDGNNEDNITNDDDLMPRRRKDFTLSLSDSSSSMETDSSSGSSSSQDKVRDRRLHTERELYQRSICGKFVLVIKHDRFDGEFSQAICNSTKCFDNGQCTCLSNLPPEKLQLWRSTFEGQYTWAAEVIEEVKEGKNMRQSELSAVLNREPKSQRCYTVRF</sequence>
<evidence type="ECO:0000313" key="2">
    <source>
        <dbReference type="EMBL" id="KAJ8441073.1"/>
    </source>
</evidence>